<keyword evidence="3" id="KW-0472">Membrane</keyword>
<evidence type="ECO:0008006" key="6">
    <source>
        <dbReference type="Google" id="ProtNLM"/>
    </source>
</evidence>
<name>A0ABR0BNJ8_PURLI</name>
<dbReference type="InterPro" id="IPR021765">
    <property type="entry name" value="UstYa-like"/>
</dbReference>
<evidence type="ECO:0000256" key="2">
    <source>
        <dbReference type="ARBA" id="ARBA00035112"/>
    </source>
</evidence>
<dbReference type="PANTHER" id="PTHR33365:SF4">
    <property type="entry name" value="CYCLOCHLOROTINE BIOSYNTHESIS PROTEIN O"/>
    <property type="match status" value="1"/>
</dbReference>
<dbReference type="PANTHER" id="PTHR33365">
    <property type="entry name" value="YALI0B05434P"/>
    <property type="match status" value="1"/>
</dbReference>
<accession>A0ABR0BNJ8</accession>
<evidence type="ECO:0000313" key="5">
    <source>
        <dbReference type="Proteomes" id="UP001287286"/>
    </source>
</evidence>
<dbReference type="Pfam" id="PF11807">
    <property type="entry name" value="UstYa"/>
    <property type="match status" value="1"/>
</dbReference>
<sequence length="266" mass="30547">MPSLKWASAAAARYSTVSDDESVATSEPEKLALLIAARRPNVKLWIFTVVQTVFVIALAVSLHIVASRKPSDLLCAKQLSPYSPFLETGDVEYTEFTDENGFLQESSPYEGQPSPELEKRWDDLWRLPNIRFPEEHMASLNKTPPEKFIHVAPQYGEGVLGFLNVFHQLHCLNFVRQFSYRKHYDYSHTNGFNQSEQFLRQHADHCIESLRKSLVCAADVTPMVYLPDENSKYGYDADFNMRRKCKNYTRVQQWARDHAAAPVQDL</sequence>
<keyword evidence="5" id="KW-1185">Reference proteome</keyword>
<keyword evidence="3" id="KW-1133">Transmembrane helix</keyword>
<comment type="similarity">
    <text evidence="2">Belongs to the ustYa family.</text>
</comment>
<dbReference type="EMBL" id="JAWRVI010000049">
    <property type="protein sequence ID" value="KAK4084882.1"/>
    <property type="molecule type" value="Genomic_DNA"/>
</dbReference>
<organism evidence="4 5">
    <name type="scientific">Purpureocillium lilacinum</name>
    <name type="common">Paecilomyces lilacinus</name>
    <dbReference type="NCBI Taxonomy" id="33203"/>
    <lineage>
        <taxon>Eukaryota</taxon>
        <taxon>Fungi</taxon>
        <taxon>Dikarya</taxon>
        <taxon>Ascomycota</taxon>
        <taxon>Pezizomycotina</taxon>
        <taxon>Sordariomycetes</taxon>
        <taxon>Hypocreomycetidae</taxon>
        <taxon>Hypocreales</taxon>
        <taxon>Ophiocordycipitaceae</taxon>
        <taxon>Purpureocillium</taxon>
    </lineage>
</organism>
<comment type="caution">
    <text evidence="4">The sequence shown here is derived from an EMBL/GenBank/DDBJ whole genome shotgun (WGS) entry which is preliminary data.</text>
</comment>
<gene>
    <name evidence="4" type="ORF">Purlil1_10102</name>
</gene>
<evidence type="ECO:0000256" key="3">
    <source>
        <dbReference type="SAM" id="Phobius"/>
    </source>
</evidence>
<feature type="transmembrane region" description="Helical" evidence="3">
    <location>
        <begin position="44"/>
        <end position="66"/>
    </location>
</feature>
<keyword evidence="3" id="KW-0812">Transmembrane</keyword>
<reference evidence="4 5" key="1">
    <citation type="journal article" date="2024" name="Microbiol. Resour. Announc.">
        <title>Genome annotations for the ascomycete fungi Trichoderma harzianum, Trichoderma aggressivum, and Purpureocillium lilacinum.</title>
        <authorList>
            <person name="Beijen E.P.W."/>
            <person name="Ohm R.A."/>
        </authorList>
    </citation>
    <scope>NUCLEOTIDE SEQUENCE [LARGE SCALE GENOMIC DNA]</scope>
    <source>
        <strain evidence="4 5">CBS 150709</strain>
    </source>
</reference>
<proteinExistence type="inferred from homology"/>
<evidence type="ECO:0000313" key="4">
    <source>
        <dbReference type="EMBL" id="KAK4084882.1"/>
    </source>
</evidence>
<comment type="pathway">
    <text evidence="1">Mycotoxin biosynthesis.</text>
</comment>
<evidence type="ECO:0000256" key="1">
    <source>
        <dbReference type="ARBA" id="ARBA00004685"/>
    </source>
</evidence>
<protein>
    <recommendedName>
        <fullName evidence="6">Tat pathway signal sequence</fullName>
    </recommendedName>
</protein>
<dbReference type="Proteomes" id="UP001287286">
    <property type="component" value="Unassembled WGS sequence"/>
</dbReference>